<dbReference type="CDD" id="cd06171">
    <property type="entry name" value="Sigma70_r4"/>
    <property type="match status" value="1"/>
</dbReference>
<accession>A0A9N7QES1</accession>
<evidence type="ECO:0000256" key="4">
    <source>
        <dbReference type="ARBA" id="ARBA00023163"/>
    </source>
</evidence>
<dbReference type="Proteomes" id="UP000287394">
    <property type="component" value="Chromosome"/>
</dbReference>
<proteinExistence type="predicted"/>
<dbReference type="SUPFAM" id="SSF88659">
    <property type="entry name" value="Sigma3 and sigma4 domains of RNA polymerase sigma factors"/>
    <property type="match status" value="1"/>
</dbReference>
<dbReference type="InterPro" id="IPR013324">
    <property type="entry name" value="RNA_pol_sigma_r3/r4-like"/>
</dbReference>
<dbReference type="AlphaFoldDB" id="A0A9N7QES1"/>
<dbReference type="NCBIfam" id="TIGR02937">
    <property type="entry name" value="sigma70-ECF"/>
    <property type="match status" value="1"/>
</dbReference>
<evidence type="ECO:0000313" key="6">
    <source>
        <dbReference type="EMBL" id="BDI31616.1"/>
    </source>
</evidence>
<dbReference type="InterPro" id="IPR013249">
    <property type="entry name" value="RNA_pol_sigma70_r4_t2"/>
</dbReference>
<evidence type="ECO:0000256" key="3">
    <source>
        <dbReference type="ARBA" id="ARBA00023125"/>
    </source>
</evidence>
<keyword evidence="2" id="KW-0731">Sigma factor</keyword>
<dbReference type="InterPro" id="IPR014284">
    <property type="entry name" value="RNA_pol_sigma-70_dom"/>
</dbReference>
<name>A0A9N7QES1_9BACT</name>
<dbReference type="InterPro" id="IPR036388">
    <property type="entry name" value="WH-like_DNA-bd_sf"/>
</dbReference>
<dbReference type="GO" id="GO:0016987">
    <property type="term" value="F:sigma factor activity"/>
    <property type="evidence" value="ECO:0007669"/>
    <property type="project" value="UniProtKB-KW"/>
</dbReference>
<sequence>MIRPENISILDNKAGRCWDSYEVDRSMCWWMEREQERLVWAAAYRYLGSGVTLEDVEEAWVTFYSEGVERSRLSYRPGGPDFATYALHVCFKRECIRRGEEIRKRKRGSISITAAVAEEGLSDNELLDSAAGPHALLEQQSLIQAVVDFLNAGNLPAQQRRAFELKHFEEMSNEEIAEELGAPVGTIRVWVHRGAVKVQEFLTQKGWAN</sequence>
<dbReference type="KEGG" id="ccot:CCAX7_36670"/>
<reference evidence="6 7" key="1">
    <citation type="journal article" date="2019" name="Int. J. Syst. Evol. Microbiol.">
        <title>Capsulimonas corticalis gen. nov., sp. nov., an aerobic capsulated bacterium, of a novel bacterial order, Capsulimonadales ord. nov., of the class Armatimonadia of the phylum Armatimonadetes.</title>
        <authorList>
            <person name="Li J."/>
            <person name="Kudo C."/>
            <person name="Tonouchi A."/>
        </authorList>
    </citation>
    <scope>NUCLEOTIDE SEQUENCE [LARGE SCALE GENOMIC DNA]</scope>
    <source>
        <strain evidence="6 7">AX-7</strain>
    </source>
</reference>
<dbReference type="Gene3D" id="1.10.10.10">
    <property type="entry name" value="Winged helix-like DNA-binding domain superfamily/Winged helix DNA-binding domain"/>
    <property type="match status" value="1"/>
</dbReference>
<dbReference type="OrthoDB" id="9784272at2"/>
<dbReference type="Pfam" id="PF08281">
    <property type="entry name" value="Sigma70_r4_2"/>
    <property type="match status" value="1"/>
</dbReference>
<evidence type="ECO:0000256" key="1">
    <source>
        <dbReference type="ARBA" id="ARBA00023015"/>
    </source>
</evidence>
<evidence type="ECO:0000259" key="5">
    <source>
        <dbReference type="Pfam" id="PF08281"/>
    </source>
</evidence>
<gene>
    <name evidence="6" type="ORF">CCAX7_36670</name>
</gene>
<dbReference type="EMBL" id="AP025739">
    <property type="protein sequence ID" value="BDI31616.1"/>
    <property type="molecule type" value="Genomic_DNA"/>
</dbReference>
<protein>
    <recommendedName>
        <fullName evidence="5">RNA polymerase sigma factor 70 region 4 type 2 domain-containing protein</fullName>
    </recommendedName>
</protein>
<keyword evidence="7" id="KW-1185">Reference proteome</keyword>
<keyword evidence="1" id="KW-0805">Transcription regulation</keyword>
<dbReference type="PANTHER" id="PTHR43133:SF8">
    <property type="entry name" value="RNA POLYMERASE SIGMA FACTOR HI_1459-RELATED"/>
    <property type="match status" value="1"/>
</dbReference>
<keyword evidence="4" id="KW-0804">Transcription</keyword>
<keyword evidence="3" id="KW-0238">DNA-binding</keyword>
<feature type="domain" description="RNA polymerase sigma factor 70 region 4 type 2" evidence="5">
    <location>
        <begin position="155"/>
        <end position="195"/>
    </location>
</feature>
<dbReference type="GO" id="GO:0003677">
    <property type="term" value="F:DNA binding"/>
    <property type="evidence" value="ECO:0007669"/>
    <property type="project" value="UniProtKB-KW"/>
</dbReference>
<dbReference type="GO" id="GO:0006352">
    <property type="term" value="P:DNA-templated transcription initiation"/>
    <property type="evidence" value="ECO:0007669"/>
    <property type="project" value="InterPro"/>
</dbReference>
<dbReference type="PANTHER" id="PTHR43133">
    <property type="entry name" value="RNA POLYMERASE ECF-TYPE SIGMA FACTO"/>
    <property type="match status" value="1"/>
</dbReference>
<evidence type="ECO:0000313" key="7">
    <source>
        <dbReference type="Proteomes" id="UP000287394"/>
    </source>
</evidence>
<evidence type="ECO:0000256" key="2">
    <source>
        <dbReference type="ARBA" id="ARBA00023082"/>
    </source>
</evidence>
<organism evidence="6 7">
    <name type="scientific">Capsulimonas corticalis</name>
    <dbReference type="NCBI Taxonomy" id="2219043"/>
    <lineage>
        <taxon>Bacteria</taxon>
        <taxon>Bacillati</taxon>
        <taxon>Armatimonadota</taxon>
        <taxon>Armatimonadia</taxon>
        <taxon>Capsulimonadales</taxon>
        <taxon>Capsulimonadaceae</taxon>
        <taxon>Capsulimonas</taxon>
    </lineage>
</organism>
<dbReference type="InterPro" id="IPR039425">
    <property type="entry name" value="RNA_pol_sigma-70-like"/>
</dbReference>